<keyword evidence="1" id="KW-0574">Periplasm</keyword>
<name>A0A318T4U4_9HYPH</name>
<dbReference type="Pfam" id="PF13416">
    <property type="entry name" value="SBP_bac_8"/>
    <property type="match status" value="1"/>
</dbReference>
<protein>
    <submittedName>
        <fullName evidence="2">Carbohydrate ABC transporter substrate-binding protein (CUT1 family)</fullName>
    </submittedName>
</protein>
<reference evidence="2 3" key="1">
    <citation type="submission" date="2018-06" db="EMBL/GenBank/DDBJ databases">
        <title>Genomic Encyclopedia of Type Strains, Phase III (KMG-III): the genomes of soil and plant-associated and newly described type strains.</title>
        <authorList>
            <person name="Whitman W."/>
        </authorList>
    </citation>
    <scope>NUCLEOTIDE SEQUENCE [LARGE SCALE GENOMIC DNA]</scope>
    <source>
        <strain evidence="2 3">ORS 1419</strain>
    </source>
</reference>
<organism evidence="2 3">
    <name type="scientific">Phyllobacterium leguminum</name>
    <dbReference type="NCBI Taxonomy" id="314237"/>
    <lineage>
        <taxon>Bacteria</taxon>
        <taxon>Pseudomonadati</taxon>
        <taxon>Pseudomonadota</taxon>
        <taxon>Alphaproteobacteria</taxon>
        <taxon>Hyphomicrobiales</taxon>
        <taxon>Phyllobacteriaceae</taxon>
        <taxon>Phyllobacterium</taxon>
    </lineage>
</organism>
<accession>A0A318T4U4</accession>
<gene>
    <name evidence="2" type="ORF">C7477_1049</name>
</gene>
<evidence type="ECO:0000313" key="2">
    <source>
        <dbReference type="EMBL" id="PYE89174.1"/>
    </source>
</evidence>
<dbReference type="EMBL" id="QJTF01000004">
    <property type="protein sequence ID" value="PYE89174.1"/>
    <property type="molecule type" value="Genomic_DNA"/>
</dbReference>
<proteinExistence type="predicted"/>
<dbReference type="Proteomes" id="UP000247454">
    <property type="component" value="Unassembled WGS sequence"/>
</dbReference>
<evidence type="ECO:0000313" key="3">
    <source>
        <dbReference type="Proteomes" id="UP000247454"/>
    </source>
</evidence>
<dbReference type="SUPFAM" id="SSF53850">
    <property type="entry name" value="Periplasmic binding protein-like II"/>
    <property type="match status" value="1"/>
</dbReference>
<keyword evidence="3" id="KW-1185">Reference proteome</keyword>
<sequence length="379" mass="41314">MSDVILKGMTWSHPRGYDPMVACSRLWQEKTGVAIEWDKRSLQDFESFPVEELAKAYDLIVIDHPHVGQITAEGCLAPLDIPGREMDMAALAKASVGKSFPSYHWQGRQWAFPIDAATQVQAWRPDMLETAPTQWSEVLELARQGRVLLPLRPPHSLMSFFTLSGNLGHPCASDGPGELIGVEDGCTVFEMLREIAALVDPFCFEMDPIAVLEKMAEENSPFACSPLIYGYVNYAIPGFRPATIRFGDIPAAGDAGPVGSALGGTGIAVSAFSKNQREAIDFAYWIAGGDVQRGLYAASGGQPGHAAAWEDQVVNAATSDFYTATRKTLEGAWLRPRHDGFMAFQQVASDRLNEGLLLGESARAVITDLNRLFARSFAT</sequence>
<comment type="caution">
    <text evidence="2">The sequence shown here is derived from an EMBL/GenBank/DDBJ whole genome shotgun (WGS) entry which is preliminary data.</text>
</comment>
<dbReference type="Gene3D" id="3.40.190.10">
    <property type="entry name" value="Periplasmic binding protein-like II"/>
    <property type="match status" value="1"/>
</dbReference>
<evidence type="ECO:0000256" key="1">
    <source>
        <dbReference type="ARBA" id="ARBA00022764"/>
    </source>
</evidence>
<dbReference type="AlphaFoldDB" id="A0A318T4U4"/>
<dbReference type="InterPro" id="IPR006059">
    <property type="entry name" value="SBP"/>
</dbReference>